<protein>
    <submittedName>
        <fullName evidence="1">Uncharacterized protein</fullName>
    </submittedName>
</protein>
<gene>
    <name evidence="1" type="ORF">BV22DRAFT_1015753</name>
</gene>
<comment type="caution">
    <text evidence="1">The sequence shown here is derived from an EMBL/GenBank/DDBJ whole genome shotgun (WGS) entry which is preliminary data.</text>
</comment>
<dbReference type="EMBL" id="MU266458">
    <property type="protein sequence ID" value="KAH7923255.1"/>
    <property type="molecule type" value="Genomic_DNA"/>
</dbReference>
<keyword evidence="2" id="KW-1185">Reference proteome</keyword>
<sequence length="182" mass="20255">MTSSNETKNASGLTPSQSQNLQERSSQPQEEKILTAIKEMYSCKPREDTFAIYTKDSVFHDPVGIAEGQSSIQSQFLALAKIFEKADIPKFRVLTNPPDIPSTTILIDQDVAYYRSASSSSPTKTLNSLLTLQTNGEGQVTRHTEEWNHQKQTTSDDGFLGMINEQRKKFTAGVTDMFVGIK</sequence>
<accession>A0ACB8BD44</accession>
<dbReference type="Proteomes" id="UP000790709">
    <property type="component" value="Unassembled WGS sequence"/>
</dbReference>
<reference evidence="1" key="1">
    <citation type="journal article" date="2021" name="New Phytol.">
        <title>Evolutionary innovations through gain and loss of genes in the ectomycorrhizal Boletales.</title>
        <authorList>
            <person name="Wu G."/>
            <person name="Miyauchi S."/>
            <person name="Morin E."/>
            <person name="Kuo A."/>
            <person name="Drula E."/>
            <person name="Varga T."/>
            <person name="Kohler A."/>
            <person name="Feng B."/>
            <person name="Cao Y."/>
            <person name="Lipzen A."/>
            <person name="Daum C."/>
            <person name="Hundley H."/>
            <person name="Pangilinan J."/>
            <person name="Johnson J."/>
            <person name="Barry K."/>
            <person name="LaButti K."/>
            <person name="Ng V."/>
            <person name="Ahrendt S."/>
            <person name="Min B."/>
            <person name="Choi I.G."/>
            <person name="Park H."/>
            <person name="Plett J.M."/>
            <person name="Magnuson J."/>
            <person name="Spatafora J.W."/>
            <person name="Nagy L.G."/>
            <person name="Henrissat B."/>
            <person name="Grigoriev I.V."/>
            <person name="Yang Z.L."/>
            <person name="Xu J."/>
            <person name="Martin F.M."/>
        </authorList>
    </citation>
    <scope>NUCLEOTIDE SEQUENCE</scope>
    <source>
        <strain evidence="1">KUC20120723A-06</strain>
    </source>
</reference>
<proteinExistence type="predicted"/>
<organism evidence="1 2">
    <name type="scientific">Leucogyrophana mollusca</name>
    <dbReference type="NCBI Taxonomy" id="85980"/>
    <lineage>
        <taxon>Eukaryota</taxon>
        <taxon>Fungi</taxon>
        <taxon>Dikarya</taxon>
        <taxon>Basidiomycota</taxon>
        <taxon>Agaricomycotina</taxon>
        <taxon>Agaricomycetes</taxon>
        <taxon>Agaricomycetidae</taxon>
        <taxon>Boletales</taxon>
        <taxon>Boletales incertae sedis</taxon>
        <taxon>Leucogyrophana</taxon>
    </lineage>
</organism>
<evidence type="ECO:0000313" key="2">
    <source>
        <dbReference type="Proteomes" id="UP000790709"/>
    </source>
</evidence>
<name>A0ACB8BD44_9AGAM</name>
<evidence type="ECO:0000313" key="1">
    <source>
        <dbReference type="EMBL" id="KAH7923255.1"/>
    </source>
</evidence>